<accession>A0AAD7GS03</accession>
<evidence type="ECO:0000313" key="2">
    <source>
        <dbReference type="Proteomes" id="UP001221757"/>
    </source>
</evidence>
<dbReference type="AlphaFoldDB" id="A0AAD7GS03"/>
<name>A0AAD7GS03_MYCRO</name>
<protein>
    <submittedName>
        <fullName evidence="1">Uncharacterized protein</fullName>
    </submittedName>
</protein>
<dbReference type="EMBL" id="JARKIE010000011">
    <property type="protein sequence ID" value="KAJ7703940.1"/>
    <property type="molecule type" value="Genomic_DNA"/>
</dbReference>
<sequence length="220" mass="24891">MTRPRIERGSPAAEAKWKKAIKSRHGNHSTIGSSFVNHSISHNERPARISPSEFPETCQVEYCQVLNITNAQAEFPHRNFPRPVKSNTVKFCEGPIELGIVKHRRNSSSENFMKKKKTYFPPVTRPRIERGSPAAEAKWKKRIKSRCGNHSTIGSSFLNHSISDNQLPGGISQSEFPETCQVEYCQVKLHEEKNDIIFAYDPTPNQTGASCCREQIQKAN</sequence>
<keyword evidence="2" id="KW-1185">Reference proteome</keyword>
<comment type="caution">
    <text evidence="1">The sequence shown here is derived from an EMBL/GenBank/DDBJ whole genome shotgun (WGS) entry which is preliminary data.</text>
</comment>
<proteinExistence type="predicted"/>
<gene>
    <name evidence="1" type="ORF">B0H17DRAFT_1126974</name>
</gene>
<reference evidence="1" key="1">
    <citation type="submission" date="2023-03" db="EMBL/GenBank/DDBJ databases">
        <title>Massive genome expansion in bonnet fungi (Mycena s.s.) driven by repeated elements and novel gene families across ecological guilds.</title>
        <authorList>
            <consortium name="Lawrence Berkeley National Laboratory"/>
            <person name="Harder C.B."/>
            <person name="Miyauchi S."/>
            <person name="Viragh M."/>
            <person name="Kuo A."/>
            <person name="Thoen E."/>
            <person name="Andreopoulos B."/>
            <person name="Lu D."/>
            <person name="Skrede I."/>
            <person name="Drula E."/>
            <person name="Henrissat B."/>
            <person name="Morin E."/>
            <person name="Kohler A."/>
            <person name="Barry K."/>
            <person name="LaButti K."/>
            <person name="Morin E."/>
            <person name="Salamov A."/>
            <person name="Lipzen A."/>
            <person name="Mereny Z."/>
            <person name="Hegedus B."/>
            <person name="Baldrian P."/>
            <person name="Stursova M."/>
            <person name="Weitz H."/>
            <person name="Taylor A."/>
            <person name="Grigoriev I.V."/>
            <person name="Nagy L.G."/>
            <person name="Martin F."/>
            <person name="Kauserud H."/>
        </authorList>
    </citation>
    <scope>NUCLEOTIDE SEQUENCE</scope>
    <source>
        <strain evidence="1">CBHHK067</strain>
    </source>
</reference>
<dbReference type="Proteomes" id="UP001221757">
    <property type="component" value="Unassembled WGS sequence"/>
</dbReference>
<evidence type="ECO:0000313" key="1">
    <source>
        <dbReference type="EMBL" id="KAJ7703940.1"/>
    </source>
</evidence>
<organism evidence="1 2">
    <name type="scientific">Mycena rosella</name>
    <name type="common">Pink bonnet</name>
    <name type="synonym">Agaricus rosellus</name>
    <dbReference type="NCBI Taxonomy" id="1033263"/>
    <lineage>
        <taxon>Eukaryota</taxon>
        <taxon>Fungi</taxon>
        <taxon>Dikarya</taxon>
        <taxon>Basidiomycota</taxon>
        <taxon>Agaricomycotina</taxon>
        <taxon>Agaricomycetes</taxon>
        <taxon>Agaricomycetidae</taxon>
        <taxon>Agaricales</taxon>
        <taxon>Marasmiineae</taxon>
        <taxon>Mycenaceae</taxon>
        <taxon>Mycena</taxon>
    </lineage>
</organism>